<dbReference type="AlphaFoldDB" id="A0AAV4ANX0"/>
<feature type="region of interest" description="Disordered" evidence="1">
    <location>
        <begin position="1"/>
        <end position="81"/>
    </location>
</feature>
<name>A0AAV4ANX0_9GAST</name>
<gene>
    <name evidence="2" type="ORF">PoB_003478600</name>
</gene>
<dbReference type="Proteomes" id="UP000735302">
    <property type="component" value="Unassembled WGS sequence"/>
</dbReference>
<evidence type="ECO:0000256" key="1">
    <source>
        <dbReference type="SAM" id="MobiDB-lite"/>
    </source>
</evidence>
<protein>
    <submittedName>
        <fullName evidence="2">Copper transporter 6-like</fullName>
    </submittedName>
</protein>
<feature type="compositionally biased region" description="Basic and acidic residues" evidence="1">
    <location>
        <begin position="43"/>
        <end position="55"/>
    </location>
</feature>
<comment type="caution">
    <text evidence="2">The sequence shown here is derived from an EMBL/GenBank/DDBJ whole genome shotgun (WGS) entry which is preliminary data.</text>
</comment>
<evidence type="ECO:0000313" key="2">
    <source>
        <dbReference type="EMBL" id="GFO08281.1"/>
    </source>
</evidence>
<dbReference type="EMBL" id="BLXT01003952">
    <property type="protein sequence ID" value="GFO08281.1"/>
    <property type="molecule type" value="Genomic_DNA"/>
</dbReference>
<reference evidence="2 3" key="1">
    <citation type="journal article" date="2021" name="Elife">
        <title>Chloroplast acquisition without the gene transfer in kleptoplastic sea slugs, Plakobranchus ocellatus.</title>
        <authorList>
            <person name="Maeda T."/>
            <person name="Takahashi S."/>
            <person name="Yoshida T."/>
            <person name="Shimamura S."/>
            <person name="Takaki Y."/>
            <person name="Nagai Y."/>
            <person name="Toyoda A."/>
            <person name="Suzuki Y."/>
            <person name="Arimoto A."/>
            <person name="Ishii H."/>
            <person name="Satoh N."/>
            <person name="Nishiyama T."/>
            <person name="Hasebe M."/>
            <person name="Maruyama T."/>
            <person name="Minagawa J."/>
            <person name="Obokata J."/>
            <person name="Shigenobu S."/>
        </authorList>
    </citation>
    <scope>NUCLEOTIDE SEQUENCE [LARGE SCALE GENOMIC DNA]</scope>
</reference>
<feature type="compositionally biased region" description="Basic and acidic residues" evidence="1">
    <location>
        <begin position="64"/>
        <end position="81"/>
    </location>
</feature>
<keyword evidence="3" id="KW-1185">Reference proteome</keyword>
<proteinExistence type="predicted"/>
<evidence type="ECO:0000313" key="3">
    <source>
        <dbReference type="Proteomes" id="UP000735302"/>
    </source>
</evidence>
<accession>A0AAV4ANX0</accession>
<organism evidence="2 3">
    <name type="scientific">Plakobranchus ocellatus</name>
    <dbReference type="NCBI Taxonomy" id="259542"/>
    <lineage>
        <taxon>Eukaryota</taxon>
        <taxon>Metazoa</taxon>
        <taxon>Spiralia</taxon>
        <taxon>Lophotrochozoa</taxon>
        <taxon>Mollusca</taxon>
        <taxon>Gastropoda</taxon>
        <taxon>Heterobranchia</taxon>
        <taxon>Euthyneura</taxon>
        <taxon>Panpulmonata</taxon>
        <taxon>Sacoglossa</taxon>
        <taxon>Placobranchoidea</taxon>
        <taxon>Plakobranchidae</taxon>
        <taxon>Plakobranchus</taxon>
    </lineage>
</organism>
<sequence length="115" mass="13429">MPPQNLNDSKTRESNRSGATPKNDSMIQYNDSRIEMEMEGTNTEERLEQDSKNELEMDSTGSQTERREQRAHRDVRQAEMERTGKEWVKEADMIGRIIGYGNPLWNPMFDYGLKN</sequence>
<feature type="compositionally biased region" description="Polar residues" evidence="1">
    <location>
        <begin position="16"/>
        <end position="31"/>
    </location>
</feature>